<dbReference type="EMBL" id="VSRR010000286">
    <property type="protein sequence ID" value="MPC13496.1"/>
    <property type="molecule type" value="Genomic_DNA"/>
</dbReference>
<comment type="caution">
    <text evidence="1">The sequence shown here is derived from an EMBL/GenBank/DDBJ whole genome shotgun (WGS) entry which is preliminary data.</text>
</comment>
<protein>
    <submittedName>
        <fullName evidence="1">Uncharacterized protein</fullName>
    </submittedName>
</protein>
<accession>A0A5B7CYR4</accession>
<reference evidence="1 2" key="1">
    <citation type="submission" date="2019-05" db="EMBL/GenBank/DDBJ databases">
        <title>Another draft genome of Portunus trituberculatus and its Hox gene families provides insights of decapod evolution.</title>
        <authorList>
            <person name="Jeong J.-H."/>
            <person name="Song I."/>
            <person name="Kim S."/>
            <person name="Choi T."/>
            <person name="Kim D."/>
            <person name="Ryu S."/>
            <person name="Kim W."/>
        </authorList>
    </citation>
    <scope>NUCLEOTIDE SEQUENCE [LARGE SCALE GENOMIC DNA]</scope>
    <source>
        <tissue evidence="1">Muscle</tissue>
    </source>
</reference>
<gene>
    <name evidence="1" type="ORF">E2C01_006234</name>
</gene>
<dbReference type="AlphaFoldDB" id="A0A5B7CYR4"/>
<name>A0A5B7CYR4_PORTR</name>
<evidence type="ECO:0000313" key="2">
    <source>
        <dbReference type="Proteomes" id="UP000324222"/>
    </source>
</evidence>
<dbReference type="Proteomes" id="UP000324222">
    <property type="component" value="Unassembled WGS sequence"/>
</dbReference>
<evidence type="ECO:0000313" key="1">
    <source>
        <dbReference type="EMBL" id="MPC13496.1"/>
    </source>
</evidence>
<proteinExistence type="predicted"/>
<sequence length="78" mass="8501">METGPGPTQLSKSSLSLPSSLSARYCWTGKSYRLTLAHTLPRTPGRLPSVQPTIAVATNKKKKLLFICVLLHGRVLII</sequence>
<keyword evidence="2" id="KW-1185">Reference proteome</keyword>
<organism evidence="1 2">
    <name type="scientific">Portunus trituberculatus</name>
    <name type="common">Swimming crab</name>
    <name type="synonym">Neptunus trituberculatus</name>
    <dbReference type="NCBI Taxonomy" id="210409"/>
    <lineage>
        <taxon>Eukaryota</taxon>
        <taxon>Metazoa</taxon>
        <taxon>Ecdysozoa</taxon>
        <taxon>Arthropoda</taxon>
        <taxon>Crustacea</taxon>
        <taxon>Multicrustacea</taxon>
        <taxon>Malacostraca</taxon>
        <taxon>Eumalacostraca</taxon>
        <taxon>Eucarida</taxon>
        <taxon>Decapoda</taxon>
        <taxon>Pleocyemata</taxon>
        <taxon>Brachyura</taxon>
        <taxon>Eubrachyura</taxon>
        <taxon>Portunoidea</taxon>
        <taxon>Portunidae</taxon>
        <taxon>Portuninae</taxon>
        <taxon>Portunus</taxon>
    </lineage>
</organism>